<gene>
    <name evidence="2" type="ORF">IPV69_14430</name>
</gene>
<feature type="transmembrane region" description="Helical" evidence="1">
    <location>
        <begin position="136"/>
        <end position="155"/>
    </location>
</feature>
<sequence length="298" mass="31112">MKDETIIEARRVQADEARGAASPPSSVGTHPLLRPVVAVGSAAVGMLEFIGQVGFLFGDAMRSAPRGLVSGRGRRLGWQNLWAQMVRVGVKAVPIVMLVLFCIGAILALQMAPVLKGYGAVDRTADIISIAVFRELGPLVAAVVLTGFAGASIAAELGSMVVSEEIEALEAQAISPVRFLVLPRVIGTTIMMVCVAVVADLTGVLGGMVVGQAFLGIEPRKYITYTFEAIKIRDFVTGLVKAGVFGMLISSLACHLGLSVTGGAQGVGAATTRTVVLTIVALIIVDLMFTAVFYAIGW</sequence>
<dbReference type="Proteomes" id="UP000593765">
    <property type="component" value="Chromosome"/>
</dbReference>
<dbReference type="Pfam" id="PF02405">
    <property type="entry name" value="MlaE"/>
    <property type="match status" value="1"/>
</dbReference>
<feature type="transmembrane region" description="Helical" evidence="1">
    <location>
        <begin position="238"/>
        <end position="262"/>
    </location>
</feature>
<organism evidence="2 3">
    <name type="scientific">Humisphaera borealis</name>
    <dbReference type="NCBI Taxonomy" id="2807512"/>
    <lineage>
        <taxon>Bacteria</taxon>
        <taxon>Pseudomonadati</taxon>
        <taxon>Planctomycetota</taxon>
        <taxon>Phycisphaerae</taxon>
        <taxon>Tepidisphaerales</taxon>
        <taxon>Tepidisphaeraceae</taxon>
        <taxon>Humisphaera</taxon>
    </lineage>
</organism>
<dbReference type="GO" id="GO:0005548">
    <property type="term" value="F:phospholipid transporter activity"/>
    <property type="evidence" value="ECO:0007669"/>
    <property type="project" value="TreeGrafter"/>
</dbReference>
<reference evidence="2 3" key="1">
    <citation type="submission" date="2020-10" db="EMBL/GenBank/DDBJ databases">
        <title>Wide distribution of Phycisphaera-like planctomycetes from WD2101 soil group in peatlands and genome analysis of the first cultivated representative.</title>
        <authorList>
            <person name="Dedysh S.N."/>
            <person name="Beletsky A.V."/>
            <person name="Ivanova A."/>
            <person name="Kulichevskaya I.S."/>
            <person name="Suzina N.E."/>
            <person name="Philippov D.A."/>
            <person name="Rakitin A.L."/>
            <person name="Mardanov A.V."/>
            <person name="Ravin N.V."/>
        </authorList>
    </citation>
    <scope>NUCLEOTIDE SEQUENCE [LARGE SCALE GENOMIC DNA]</scope>
    <source>
        <strain evidence="2 3">M1803</strain>
    </source>
</reference>
<evidence type="ECO:0000256" key="1">
    <source>
        <dbReference type="SAM" id="Phobius"/>
    </source>
</evidence>
<feature type="transmembrane region" description="Helical" evidence="1">
    <location>
        <begin position="274"/>
        <end position="296"/>
    </location>
</feature>
<evidence type="ECO:0000313" key="3">
    <source>
        <dbReference type="Proteomes" id="UP000593765"/>
    </source>
</evidence>
<keyword evidence="1" id="KW-0812">Transmembrane</keyword>
<feature type="transmembrane region" description="Helical" evidence="1">
    <location>
        <begin position="190"/>
        <end position="217"/>
    </location>
</feature>
<dbReference type="PANTHER" id="PTHR30188">
    <property type="entry name" value="ABC TRANSPORTER PERMEASE PROTEIN-RELATED"/>
    <property type="match status" value="1"/>
</dbReference>
<keyword evidence="1" id="KW-1133">Transmembrane helix</keyword>
<proteinExistence type="predicted"/>
<evidence type="ECO:0000313" key="2">
    <source>
        <dbReference type="EMBL" id="QOV87485.1"/>
    </source>
</evidence>
<name>A0A7M2WPN8_9BACT</name>
<dbReference type="InterPro" id="IPR030802">
    <property type="entry name" value="Permease_MalE"/>
</dbReference>
<dbReference type="PANTHER" id="PTHR30188:SF3">
    <property type="entry name" value="ABC TRANSPORTER PERMEASE"/>
    <property type="match status" value="1"/>
</dbReference>
<accession>A0A7M2WPN8</accession>
<feature type="transmembrane region" description="Helical" evidence="1">
    <location>
        <begin position="92"/>
        <end position="115"/>
    </location>
</feature>
<dbReference type="KEGG" id="hbs:IPV69_14430"/>
<feature type="transmembrane region" description="Helical" evidence="1">
    <location>
        <begin position="36"/>
        <end position="57"/>
    </location>
</feature>
<protein>
    <submittedName>
        <fullName evidence="2">ABC transporter permease</fullName>
    </submittedName>
</protein>
<keyword evidence="3" id="KW-1185">Reference proteome</keyword>
<dbReference type="AlphaFoldDB" id="A0A7M2WPN8"/>
<dbReference type="EMBL" id="CP063458">
    <property type="protein sequence ID" value="QOV87485.1"/>
    <property type="molecule type" value="Genomic_DNA"/>
</dbReference>
<dbReference type="GO" id="GO:0043190">
    <property type="term" value="C:ATP-binding cassette (ABC) transporter complex"/>
    <property type="evidence" value="ECO:0007669"/>
    <property type="project" value="InterPro"/>
</dbReference>
<keyword evidence="1" id="KW-0472">Membrane</keyword>